<comment type="caution">
    <text evidence="1">The sequence shown here is derived from an EMBL/GenBank/DDBJ whole genome shotgun (WGS) entry which is preliminary data.</text>
</comment>
<evidence type="ECO:0000313" key="2">
    <source>
        <dbReference type="Proteomes" id="UP001234202"/>
    </source>
</evidence>
<accession>A0ACC2XR38</accession>
<reference evidence="1" key="1">
    <citation type="submission" date="2023-04" db="EMBL/GenBank/DDBJ databases">
        <title>Draft Genome sequencing of Naganishia species isolated from polar environments using Oxford Nanopore Technology.</title>
        <authorList>
            <person name="Leo P."/>
            <person name="Venkateswaran K."/>
        </authorList>
    </citation>
    <scope>NUCLEOTIDE SEQUENCE</scope>
    <source>
        <strain evidence="1">DBVPG 5303</strain>
    </source>
</reference>
<protein>
    <submittedName>
        <fullName evidence="1">Uncharacterized protein</fullName>
    </submittedName>
</protein>
<sequence length="809" mass="89217">MMSPPPFPLGSQPRRDGDRREEIDTAPSNPFTYDDDDSQQDQDAFSQTQRDVPKSQMSGSEEEVSGTQLDPRRKYWAVFTPCSPSLPTLKLHWPTPGYPSDSRDAQGTAPLGSNGEVRIGRGPYPRMNDIVLVQKRISNRHCRIYRMDQKPGDWRGGGAEPVVYIEDLNSSNGTWVNGKRIAKQILQHGDEISLGSPVKTDDHDARYIFRSVGREGERLDSAGAIFEAYQFRETLGTGTFAEVKKAIEVETGVVRAIKENICRLIEVWDDPQQLYLVLEFIDGGDLLDYIMKRATDPGPGLSEGETIALTRMICAGMAVSSNYHLNGPGPMTYRYTSQYTHARGVAHRDLKPENILLTSDVPPIVKIADYGLAKMVEEGTALRTMVGTPQYLAPEIVMQTRAQPGYENVVDSWSVGVIVYSMMTNTMPFDENPEESLQTRVQRRFTEDFDRGLLEELGISSTDFIDKLLAKDPATRMTLTEALQHPWLNEGLVPDSQPLASSFDFNSRTPRSTTNTAGPSTSATEDASEDFSYPMTKLHIETPGLDRTIPNVGSDSFCSDNNDQLVGQSSSFWGNQPRLSEIQLGPNRESFASAVSESNPNSQEPSRVALLGAGRTRLQLQPPRSLVLQQSPPSPPLTDSAMDDNSSLPAFIQETPGTLPDFIEETPSNLSVDQYPEQRDIISETNFPPQLQAINRETTVFMTPLTASSTGSILKRKRSDASMASNESSDLSPVPESQANRFAESRAANATVRMSSAETTPKGTKRRTTTAKPSPVPRRSSARIRATQNSSSGPNSPRTPKTTPRAKKI</sequence>
<evidence type="ECO:0000313" key="1">
    <source>
        <dbReference type="EMBL" id="KAJ9126505.1"/>
    </source>
</evidence>
<name>A0ACC2XR38_9TREE</name>
<dbReference type="Proteomes" id="UP001234202">
    <property type="component" value="Unassembled WGS sequence"/>
</dbReference>
<dbReference type="EMBL" id="JASBWV010000004">
    <property type="protein sequence ID" value="KAJ9126505.1"/>
    <property type="molecule type" value="Genomic_DNA"/>
</dbReference>
<organism evidence="1 2">
    <name type="scientific">Naganishia onofrii</name>
    <dbReference type="NCBI Taxonomy" id="1851511"/>
    <lineage>
        <taxon>Eukaryota</taxon>
        <taxon>Fungi</taxon>
        <taxon>Dikarya</taxon>
        <taxon>Basidiomycota</taxon>
        <taxon>Agaricomycotina</taxon>
        <taxon>Tremellomycetes</taxon>
        <taxon>Filobasidiales</taxon>
        <taxon>Filobasidiaceae</taxon>
        <taxon>Naganishia</taxon>
    </lineage>
</organism>
<proteinExistence type="predicted"/>
<gene>
    <name evidence="1" type="ORF">QFC24_001532</name>
</gene>
<keyword evidence="2" id="KW-1185">Reference proteome</keyword>